<sequence length="226" mass="24978">MSAQLDHAATATMSHWATVPMISVLAAVIVARLFLVSRRQLDRRVTQILIWWLFVALLRESWMQTVIISNTSMTLSDIRLLTHACVIGAAVAVYLVVRSWSLRPVETRTVVGLYGAGFVAVVVLAVLGEPARAQGIAVEELQSWHTAAYMIVYSAPMPLALFAIMKWCARLFCRANSAPSLRVGLAFVIAASCVSMYDHLTRMATGIMLSWDWHNALTESRSQSND</sequence>
<gene>
    <name evidence="2" type="ORF">FNL38_1111</name>
</gene>
<reference evidence="2" key="1">
    <citation type="submission" date="2019-07" db="EMBL/GenBank/DDBJ databases">
        <title>Genomic Encyclopedia of Type Strains, Phase IV (KMG-IV): sequencing the most valuable type-strain genomes for metagenomic binning, comparative biology and taxonomic classification.</title>
        <authorList>
            <person name="Goeker M."/>
        </authorList>
    </citation>
    <scope>NUCLEOTIDE SEQUENCE</scope>
    <source>
        <strain evidence="2">DSM 44596</strain>
    </source>
</reference>
<feature type="transmembrane region" description="Helical" evidence="1">
    <location>
        <begin position="147"/>
        <end position="169"/>
    </location>
</feature>
<dbReference type="EMBL" id="VNIQ01000011">
    <property type="protein sequence ID" value="TYQ00787.1"/>
    <property type="molecule type" value="Genomic_DNA"/>
</dbReference>
<feature type="transmembrane region" description="Helical" evidence="1">
    <location>
        <begin position="48"/>
        <end position="68"/>
    </location>
</feature>
<protein>
    <submittedName>
        <fullName evidence="2">Uncharacterized protein</fullName>
    </submittedName>
</protein>
<accession>A0A652YHT5</accession>
<feature type="non-terminal residue" evidence="2">
    <location>
        <position position="226"/>
    </location>
</feature>
<evidence type="ECO:0000313" key="2">
    <source>
        <dbReference type="EMBL" id="TYQ00787.1"/>
    </source>
</evidence>
<comment type="caution">
    <text evidence="2">The sequence shown here is derived from an EMBL/GenBank/DDBJ whole genome shotgun (WGS) entry which is preliminary data.</text>
</comment>
<keyword evidence="1" id="KW-1133">Transmembrane helix</keyword>
<keyword evidence="1" id="KW-0472">Membrane</keyword>
<organism evidence="2">
    <name type="scientific">Nocardia globerula</name>
    <dbReference type="NCBI Taxonomy" id="1818"/>
    <lineage>
        <taxon>Bacteria</taxon>
        <taxon>Bacillati</taxon>
        <taxon>Actinomycetota</taxon>
        <taxon>Actinomycetes</taxon>
        <taxon>Mycobacteriales</taxon>
        <taxon>Nocardiaceae</taxon>
        <taxon>Nocardia</taxon>
    </lineage>
</organism>
<keyword evidence="1" id="KW-0812">Transmembrane</keyword>
<feature type="transmembrane region" description="Helical" evidence="1">
    <location>
        <begin position="109"/>
        <end position="127"/>
    </location>
</feature>
<proteinExistence type="predicted"/>
<name>A0A652YHT5_NOCGL</name>
<evidence type="ECO:0000256" key="1">
    <source>
        <dbReference type="SAM" id="Phobius"/>
    </source>
</evidence>
<feature type="transmembrane region" description="Helical" evidence="1">
    <location>
        <begin position="15"/>
        <end position="36"/>
    </location>
</feature>
<dbReference type="AlphaFoldDB" id="A0A652YHT5"/>
<feature type="transmembrane region" description="Helical" evidence="1">
    <location>
        <begin position="181"/>
        <end position="200"/>
    </location>
</feature>
<feature type="transmembrane region" description="Helical" evidence="1">
    <location>
        <begin position="80"/>
        <end position="97"/>
    </location>
</feature>